<protein>
    <submittedName>
        <fullName evidence="1">Uncharacterized protein</fullName>
    </submittedName>
</protein>
<gene>
    <name evidence="1" type="ORF">C8C76_11046</name>
</gene>
<proteinExistence type="predicted"/>
<name>A0A2T5RKN0_9FIRM</name>
<sequence length="82" mass="9761">MEYIRKIIDSEILETIINIPDELKHKRVEIIILPIENEVETDEKSQKEKKLFGIFEEYANPYLIKKEENAWRNAVSEKNADN</sequence>
<dbReference type="OrthoDB" id="2623608at2"/>
<organism evidence="1 2">
    <name type="scientific">Halanaerobium saccharolyticum</name>
    <dbReference type="NCBI Taxonomy" id="43595"/>
    <lineage>
        <taxon>Bacteria</taxon>
        <taxon>Bacillati</taxon>
        <taxon>Bacillota</taxon>
        <taxon>Clostridia</taxon>
        <taxon>Halanaerobiales</taxon>
        <taxon>Halanaerobiaceae</taxon>
        <taxon>Halanaerobium</taxon>
    </lineage>
</organism>
<evidence type="ECO:0000313" key="2">
    <source>
        <dbReference type="Proteomes" id="UP000244089"/>
    </source>
</evidence>
<dbReference type="AlphaFoldDB" id="A0A2T5RKN0"/>
<dbReference type="Proteomes" id="UP000244089">
    <property type="component" value="Unassembled WGS sequence"/>
</dbReference>
<accession>A0A2T5RKN0</accession>
<evidence type="ECO:0000313" key="1">
    <source>
        <dbReference type="EMBL" id="PTV99564.1"/>
    </source>
</evidence>
<dbReference type="RefSeq" id="WP_108139566.1">
    <property type="nucleotide sequence ID" value="NZ_QAXS01000010.1"/>
</dbReference>
<comment type="caution">
    <text evidence="1">The sequence shown here is derived from an EMBL/GenBank/DDBJ whole genome shotgun (WGS) entry which is preliminary data.</text>
</comment>
<reference evidence="1 2" key="1">
    <citation type="submission" date="2018-04" db="EMBL/GenBank/DDBJ databases">
        <title>Subsurface microbial communities from deep shales in Ohio and West Virginia, USA.</title>
        <authorList>
            <person name="Wrighton K."/>
        </authorList>
    </citation>
    <scope>NUCLEOTIDE SEQUENCE [LARGE SCALE GENOMIC DNA]</scope>
    <source>
        <strain evidence="1 2">WC1</strain>
    </source>
</reference>
<dbReference type="EMBL" id="QAXS01000010">
    <property type="protein sequence ID" value="PTV99564.1"/>
    <property type="molecule type" value="Genomic_DNA"/>
</dbReference>